<feature type="domain" description="HTH cro/C1-type" evidence="3">
    <location>
        <begin position="57"/>
        <end position="111"/>
    </location>
</feature>
<keyword evidence="2" id="KW-0175">Coiled coil</keyword>
<comment type="caution">
    <text evidence="4">The sequence shown here is derived from an EMBL/GenBank/DDBJ whole genome shotgun (WGS) entry which is preliminary data.</text>
</comment>
<proteinExistence type="predicted"/>
<gene>
    <name evidence="4" type="ORF">BACCAP_00587</name>
</gene>
<dbReference type="GO" id="GO:0003677">
    <property type="term" value="F:DNA binding"/>
    <property type="evidence" value="ECO:0007669"/>
    <property type="project" value="UniProtKB-KW"/>
</dbReference>
<evidence type="ECO:0000313" key="4">
    <source>
        <dbReference type="EMBL" id="EDN01459.1"/>
    </source>
</evidence>
<dbReference type="GO" id="GO:0003700">
    <property type="term" value="F:DNA-binding transcription factor activity"/>
    <property type="evidence" value="ECO:0007669"/>
    <property type="project" value="TreeGrafter"/>
</dbReference>
<dbReference type="Gene3D" id="1.10.260.40">
    <property type="entry name" value="lambda repressor-like DNA-binding domains"/>
    <property type="match status" value="1"/>
</dbReference>
<reference evidence="4 5" key="2">
    <citation type="submission" date="2007-06" db="EMBL/GenBank/DDBJ databases">
        <title>Draft genome sequence of Pseudoflavonifractor capillosus ATCC 29799.</title>
        <authorList>
            <person name="Sudarsanam P."/>
            <person name="Ley R."/>
            <person name="Guruge J."/>
            <person name="Turnbaugh P.J."/>
            <person name="Mahowald M."/>
            <person name="Liep D."/>
            <person name="Gordon J."/>
        </authorList>
    </citation>
    <scope>NUCLEOTIDE SEQUENCE [LARGE SCALE GENOMIC DNA]</scope>
    <source>
        <strain evidence="4 5">ATCC 29799</strain>
    </source>
</reference>
<dbReference type="eggNOG" id="COG1476">
    <property type="taxonomic scope" value="Bacteria"/>
</dbReference>
<protein>
    <submittedName>
        <fullName evidence="4">DNA-binding helix-turn-helix protein</fullName>
    </submittedName>
</protein>
<dbReference type="InterPro" id="IPR010982">
    <property type="entry name" value="Lambda_DNA-bd_dom_sf"/>
</dbReference>
<evidence type="ECO:0000313" key="5">
    <source>
        <dbReference type="Proteomes" id="UP000003639"/>
    </source>
</evidence>
<dbReference type="Proteomes" id="UP000003639">
    <property type="component" value="Unassembled WGS sequence"/>
</dbReference>
<feature type="coiled-coil region" evidence="2">
    <location>
        <begin position="119"/>
        <end position="153"/>
    </location>
</feature>
<dbReference type="GO" id="GO:0005829">
    <property type="term" value="C:cytosol"/>
    <property type="evidence" value="ECO:0007669"/>
    <property type="project" value="TreeGrafter"/>
</dbReference>
<dbReference type="AlphaFoldDB" id="A6NQW3"/>
<dbReference type="PANTHER" id="PTHR46797:SF1">
    <property type="entry name" value="METHYLPHOSPHONATE SYNTHASE"/>
    <property type="match status" value="1"/>
</dbReference>
<dbReference type="InterPro" id="IPR001387">
    <property type="entry name" value="Cro/C1-type_HTH"/>
</dbReference>
<dbReference type="SUPFAM" id="SSF47413">
    <property type="entry name" value="lambda repressor-like DNA-binding domains"/>
    <property type="match status" value="1"/>
</dbReference>
<accession>A6NQW3</accession>
<dbReference type="Pfam" id="PF01381">
    <property type="entry name" value="HTH_3"/>
    <property type="match status" value="1"/>
</dbReference>
<evidence type="ECO:0000256" key="1">
    <source>
        <dbReference type="ARBA" id="ARBA00023125"/>
    </source>
</evidence>
<sequence>MLQYKKQLLKGGALMGAWKDAYETGHKIGSDKSKTASEAFKELTNVMKRKIAVSRRLKKAREESGLTQKEVADKLELKKTTLSGYENGKSEPSMETLVQLANLYGVSLDYLMCRTDTRIEFNEEEYKVIDADRQQLRERLDSIEKELSDIRRGVK</sequence>
<evidence type="ECO:0000259" key="3">
    <source>
        <dbReference type="PROSITE" id="PS50943"/>
    </source>
</evidence>
<dbReference type="PROSITE" id="PS50943">
    <property type="entry name" value="HTH_CROC1"/>
    <property type="match status" value="1"/>
</dbReference>
<dbReference type="InterPro" id="IPR050807">
    <property type="entry name" value="TransReg_Diox_bact_type"/>
</dbReference>
<dbReference type="STRING" id="411467.BACCAP_00587"/>
<dbReference type="CDD" id="cd00093">
    <property type="entry name" value="HTH_XRE"/>
    <property type="match status" value="1"/>
</dbReference>
<organism evidence="4 5">
    <name type="scientific">Pseudoflavonifractor capillosus ATCC 29799</name>
    <dbReference type="NCBI Taxonomy" id="411467"/>
    <lineage>
        <taxon>Bacteria</taxon>
        <taxon>Bacillati</taxon>
        <taxon>Bacillota</taxon>
        <taxon>Clostridia</taxon>
        <taxon>Eubacteriales</taxon>
        <taxon>Oscillospiraceae</taxon>
        <taxon>Pseudoflavonifractor</taxon>
    </lineage>
</organism>
<evidence type="ECO:0000256" key="2">
    <source>
        <dbReference type="SAM" id="Coils"/>
    </source>
</evidence>
<dbReference type="SMART" id="SM00530">
    <property type="entry name" value="HTH_XRE"/>
    <property type="match status" value="1"/>
</dbReference>
<keyword evidence="5" id="KW-1185">Reference proteome</keyword>
<dbReference type="PANTHER" id="PTHR46797">
    <property type="entry name" value="HTH-TYPE TRANSCRIPTIONAL REGULATOR"/>
    <property type="match status" value="1"/>
</dbReference>
<dbReference type="EMBL" id="AAXG02000005">
    <property type="protein sequence ID" value="EDN01459.1"/>
    <property type="molecule type" value="Genomic_DNA"/>
</dbReference>
<keyword evidence="1 4" id="KW-0238">DNA-binding</keyword>
<reference evidence="4 5" key="1">
    <citation type="submission" date="2007-04" db="EMBL/GenBank/DDBJ databases">
        <authorList>
            <person name="Fulton L."/>
            <person name="Clifton S."/>
            <person name="Fulton B."/>
            <person name="Xu J."/>
            <person name="Minx P."/>
            <person name="Pepin K.H."/>
            <person name="Johnson M."/>
            <person name="Thiruvilangam P."/>
            <person name="Bhonagiri V."/>
            <person name="Nash W.E."/>
            <person name="Mardis E.R."/>
            <person name="Wilson R.K."/>
        </authorList>
    </citation>
    <scope>NUCLEOTIDE SEQUENCE [LARGE SCALE GENOMIC DNA]</scope>
    <source>
        <strain evidence="4 5">ATCC 29799</strain>
    </source>
</reference>
<name>A6NQW3_9FIRM</name>